<feature type="compositionally biased region" description="Polar residues" evidence="1">
    <location>
        <begin position="76"/>
        <end position="86"/>
    </location>
</feature>
<sequence>MQRRTFLGTLGAGLAVAVAGCTESGSSDGDDPAGGTGENGTDTTAPTTGTPAETTENSTRTPREPSTETEMPATGTEPTEGSSAGTPSVADASLEVTNEGCGGGPQEATVTVDGDTVTVDGVLRGSDGCHTARLAGTSVDGGTLTVSVESYVPESEQGKACIDCIVDIEYTATVTLAAGSPETVVVEHGDERITEAGATGTTTEN</sequence>
<protein>
    <submittedName>
        <fullName evidence="2">Uncharacterized protein</fullName>
    </submittedName>
</protein>
<dbReference type="PROSITE" id="PS51257">
    <property type="entry name" value="PROKAR_LIPOPROTEIN"/>
    <property type="match status" value="1"/>
</dbReference>
<evidence type="ECO:0000256" key="1">
    <source>
        <dbReference type="SAM" id="MobiDB-lite"/>
    </source>
</evidence>
<dbReference type="AlphaFoldDB" id="A0ABD6B205"/>
<keyword evidence="3" id="KW-1185">Reference proteome</keyword>
<name>A0ABD6B205_9EURY</name>
<dbReference type="EMBL" id="JBHUDC010000008">
    <property type="protein sequence ID" value="MFD1515611.1"/>
    <property type="molecule type" value="Genomic_DNA"/>
</dbReference>
<evidence type="ECO:0000313" key="2">
    <source>
        <dbReference type="EMBL" id="MFD1515611.1"/>
    </source>
</evidence>
<organism evidence="2 3">
    <name type="scientific">Halomarina rubra</name>
    <dbReference type="NCBI Taxonomy" id="2071873"/>
    <lineage>
        <taxon>Archaea</taxon>
        <taxon>Methanobacteriati</taxon>
        <taxon>Methanobacteriota</taxon>
        <taxon>Stenosarchaea group</taxon>
        <taxon>Halobacteria</taxon>
        <taxon>Halobacteriales</taxon>
        <taxon>Natronomonadaceae</taxon>
        <taxon>Halomarina</taxon>
    </lineage>
</organism>
<accession>A0ABD6B205</accession>
<dbReference type="RefSeq" id="WP_250875520.1">
    <property type="nucleotide sequence ID" value="NZ_JALXFV010000008.1"/>
</dbReference>
<dbReference type="Proteomes" id="UP001597187">
    <property type="component" value="Unassembled WGS sequence"/>
</dbReference>
<reference evidence="2 3" key="1">
    <citation type="journal article" date="2019" name="Int. J. Syst. Evol. Microbiol.">
        <title>The Global Catalogue of Microorganisms (GCM) 10K type strain sequencing project: providing services to taxonomists for standard genome sequencing and annotation.</title>
        <authorList>
            <consortium name="The Broad Institute Genomics Platform"/>
            <consortium name="The Broad Institute Genome Sequencing Center for Infectious Disease"/>
            <person name="Wu L."/>
            <person name="Ma J."/>
        </authorList>
    </citation>
    <scope>NUCLEOTIDE SEQUENCE [LARGE SCALE GENOMIC DNA]</scope>
    <source>
        <strain evidence="2 3">CGMCC 1.12563</strain>
    </source>
</reference>
<feature type="region of interest" description="Disordered" evidence="1">
    <location>
        <begin position="21"/>
        <end position="89"/>
    </location>
</feature>
<comment type="caution">
    <text evidence="2">The sequence shown here is derived from an EMBL/GenBank/DDBJ whole genome shotgun (WGS) entry which is preliminary data.</text>
</comment>
<feature type="compositionally biased region" description="Low complexity" evidence="1">
    <location>
        <begin position="39"/>
        <end position="60"/>
    </location>
</feature>
<proteinExistence type="predicted"/>
<gene>
    <name evidence="2" type="ORF">ACFSBT_20220</name>
</gene>
<evidence type="ECO:0000313" key="3">
    <source>
        <dbReference type="Proteomes" id="UP001597187"/>
    </source>
</evidence>